<dbReference type="Proteomes" id="UP000325945">
    <property type="component" value="Unassembled WGS sequence"/>
</dbReference>
<dbReference type="AlphaFoldDB" id="A0A5N6XAT4"/>
<protein>
    <submittedName>
        <fullName evidence="1">Uncharacterized protein</fullName>
    </submittedName>
</protein>
<organism evidence="1 2">
    <name type="scientific">Aspergillus sergii</name>
    <dbReference type="NCBI Taxonomy" id="1034303"/>
    <lineage>
        <taxon>Eukaryota</taxon>
        <taxon>Fungi</taxon>
        <taxon>Dikarya</taxon>
        <taxon>Ascomycota</taxon>
        <taxon>Pezizomycotina</taxon>
        <taxon>Eurotiomycetes</taxon>
        <taxon>Eurotiomycetidae</taxon>
        <taxon>Eurotiales</taxon>
        <taxon>Aspergillaceae</taxon>
        <taxon>Aspergillus</taxon>
        <taxon>Aspergillus subgen. Circumdati</taxon>
    </lineage>
</organism>
<dbReference type="EMBL" id="ML741776">
    <property type="protein sequence ID" value="KAE8329893.1"/>
    <property type="molecule type" value="Genomic_DNA"/>
</dbReference>
<name>A0A5N6XAT4_9EURO</name>
<evidence type="ECO:0000313" key="2">
    <source>
        <dbReference type="Proteomes" id="UP000325945"/>
    </source>
</evidence>
<evidence type="ECO:0000313" key="1">
    <source>
        <dbReference type="EMBL" id="KAE8329893.1"/>
    </source>
</evidence>
<gene>
    <name evidence="1" type="ORF">BDV39DRAFT_170973</name>
</gene>
<reference evidence="2" key="1">
    <citation type="submission" date="2019-04" db="EMBL/GenBank/DDBJ databases">
        <title>Friends and foes A comparative genomics studyof 23 Aspergillus species from section Flavi.</title>
        <authorList>
            <consortium name="DOE Joint Genome Institute"/>
            <person name="Kjaerbolling I."/>
            <person name="Vesth T."/>
            <person name="Frisvad J.C."/>
            <person name="Nybo J.L."/>
            <person name="Theobald S."/>
            <person name="Kildgaard S."/>
            <person name="Isbrandt T."/>
            <person name="Kuo A."/>
            <person name="Sato A."/>
            <person name="Lyhne E.K."/>
            <person name="Kogle M.E."/>
            <person name="Wiebenga A."/>
            <person name="Kun R.S."/>
            <person name="Lubbers R.J."/>
            <person name="Makela M.R."/>
            <person name="Barry K."/>
            <person name="Chovatia M."/>
            <person name="Clum A."/>
            <person name="Daum C."/>
            <person name="Haridas S."/>
            <person name="He G."/>
            <person name="LaButti K."/>
            <person name="Lipzen A."/>
            <person name="Mondo S."/>
            <person name="Riley R."/>
            <person name="Salamov A."/>
            <person name="Simmons B.A."/>
            <person name="Magnuson J.K."/>
            <person name="Henrissat B."/>
            <person name="Mortensen U.H."/>
            <person name="Larsen T.O."/>
            <person name="Devries R.P."/>
            <person name="Grigoriev I.V."/>
            <person name="Machida M."/>
            <person name="Baker S.E."/>
            <person name="Andersen M.R."/>
        </authorList>
    </citation>
    <scope>NUCLEOTIDE SEQUENCE [LARGE SCALE GENOMIC DNA]</scope>
    <source>
        <strain evidence="2">CBS 130017</strain>
    </source>
</reference>
<accession>A0A5N6XAT4</accession>
<proteinExistence type="predicted"/>
<sequence>MRRRFPPYKLTTESFFLNSDFLLASHETCDRRHPCLGYTVCSHYPRLDVSIHRRFRVICLGLLDVSILTLLDWSSFR</sequence>
<keyword evidence="2" id="KW-1185">Reference proteome</keyword>